<evidence type="ECO:0000313" key="3">
    <source>
        <dbReference type="Proteomes" id="UP000295626"/>
    </source>
</evidence>
<reference evidence="2 3" key="1">
    <citation type="submission" date="2019-02" db="EMBL/GenBank/DDBJ databases">
        <title>Draft genome sequences of novel Actinobacteria.</title>
        <authorList>
            <person name="Sahin N."/>
            <person name="Ay H."/>
            <person name="Saygin H."/>
        </authorList>
    </citation>
    <scope>NUCLEOTIDE SEQUENCE [LARGE SCALE GENOMIC DNA]</scope>
    <source>
        <strain evidence="2 3">JCM 30529</strain>
    </source>
</reference>
<proteinExistence type="predicted"/>
<dbReference type="InterPro" id="IPR009003">
    <property type="entry name" value="Peptidase_S1_PA"/>
</dbReference>
<sequence length="400" mass="41579">MRTYSRLASATLTTLTLLAAALPAHAAAPGSAATTRPAAFAAADPEAADRLVASRPHDFGGLYLDTAADALVIQVVDGPRAASARRAVAALPRATVEARGLTVSTTTRIDTVARSRAQLDGIKARVTADRSWATRAGAVVSEWYVDVFRNRVSVSVDSLTDEVRRATADRFGTAVALTAAPLAVPTSKQVDSSPWSAGAAIRVNGHDCSSGFTLVETATGNRSQLTAGHCGEVGQVVTQNGVFAGTITHKEYGNHDVARYSGSTYASRLYPALLSTQAVHGVDSFILLGSFGTCFGGASMGDMNCEGQITALSACASFSVGWFAGQTCDLVKATRTTVGYLAQDGDSGGPVFRRAAPIGTVAYRYWAIGMIIGRPGNDHRSAYFHPLTSIVPAGHQVAIG</sequence>
<dbReference type="Gene3D" id="2.40.10.10">
    <property type="entry name" value="Trypsin-like serine proteases"/>
    <property type="match status" value="2"/>
</dbReference>
<keyword evidence="3" id="KW-1185">Reference proteome</keyword>
<comment type="caution">
    <text evidence="2">The sequence shown here is derived from an EMBL/GenBank/DDBJ whole genome shotgun (WGS) entry which is preliminary data.</text>
</comment>
<feature type="chain" id="PRO_5045424672" evidence="1">
    <location>
        <begin position="27"/>
        <end position="400"/>
    </location>
</feature>
<gene>
    <name evidence="2" type="ORF">E1091_07735</name>
</gene>
<feature type="signal peptide" evidence="1">
    <location>
        <begin position="1"/>
        <end position="26"/>
    </location>
</feature>
<dbReference type="InterPro" id="IPR043504">
    <property type="entry name" value="Peptidase_S1_PA_chymotrypsin"/>
</dbReference>
<name>A0ABY2DI50_9ACTN</name>
<evidence type="ECO:0000313" key="2">
    <source>
        <dbReference type="EMBL" id="TDB98453.1"/>
    </source>
</evidence>
<dbReference type="EMBL" id="SMKE01000201">
    <property type="protein sequence ID" value="TDB98453.1"/>
    <property type="molecule type" value="Genomic_DNA"/>
</dbReference>
<protein>
    <submittedName>
        <fullName evidence="2">S1 family peptidase</fullName>
    </submittedName>
</protein>
<organism evidence="2 3">
    <name type="scientific">Micromonospora fluostatini</name>
    <dbReference type="NCBI Taxonomy" id="1629071"/>
    <lineage>
        <taxon>Bacteria</taxon>
        <taxon>Bacillati</taxon>
        <taxon>Actinomycetota</taxon>
        <taxon>Actinomycetes</taxon>
        <taxon>Micromonosporales</taxon>
        <taxon>Micromonosporaceae</taxon>
        <taxon>Micromonospora</taxon>
    </lineage>
</organism>
<accession>A0ABY2DI50</accession>
<dbReference type="Proteomes" id="UP000295626">
    <property type="component" value="Unassembled WGS sequence"/>
</dbReference>
<keyword evidence="1" id="KW-0732">Signal</keyword>
<dbReference type="SUPFAM" id="SSF50494">
    <property type="entry name" value="Trypsin-like serine proteases"/>
    <property type="match status" value="1"/>
</dbReference>
<evidence type="ECO:0000256" key="1">
    <source>
        <dbReference type="SAM" id="SignalP"/>
    </source>
</evidence>